<proteinExistence type="predicted"/>
<gene>
    <name evidence="1" type="ORF">Ami103574_15195</name>
</gene>
<dbReference type="EMBL" id="CP048649">
    <property type="protein sequence ID" value="QIB70556.1"/>
    <property type="molecule type" value="Genomic_DNA"/>
</dbReference>
<dbReference type="Proteomes" id="UP000466848">
    <property type="component" value="Chromosome"/>
</dbReference>
<evidence type="ECO:0000313" key="1">
    <source>
        <dbReference type="EMBL" id="QIB70556.1"/>
    </source>
</evidence>
<name>A0A858C1R3_9FIRM</name>
<keyword evidence="2" id="KW-1185">Reference proteome</keyword>
<accession>A0A858C1R3</accession>
<organism evidence="1 2">
    <name type="scientific">Aminipila butyrica</name>
    <dbReference type="NCBI Taxonomy" id="433296"/>
    <lineage>
        <taxon>Bacteria</taxon>
        <taxon>Bacillati</taxon>
        <taxon>Bacillota</taxon>
        <taxon>Clostridia</taxon>
        <taxon>Peptostreptococcales</taxon>
        <taxon>Anaerovoracaceae</taxon>
        <taxon>Aminipila</taxon>
    </lineage>
</organism>
<dbReference type="RefSeq" id="WP_163067793.1">
    <property type="nucleotide sequence ID" value="NZ_CP048649.1"/>
</dbReference>
<evidence type="ECO:0000313" key="2">
    <source>
        <dbReference type="Proteomes" id="UP000466848"/>
    </source>
</evidence>
<protein>
    <submittedName>
        <fullName evidence="1">Uncharacterized protein</fullName>
    </submittedName>
</protein>
<reference evidence="1 2" key="1">
    <citation type="submission" date="2020-02" db="EMBL/GenBank/DDBJ databases">
        <authorList>
            <person name="Kim Y.B."/>
            <person name="Roh S.W."/>
        </authorList>
    </citation>
    <scope>NUCLEOTIDE SEQUENCE [LARGE SCALE GENOMIC DNA]</scope>
    <source>
        <strain evidence="1 2">DSM 103574</strain>
    </source>
</reference>
<dbReference type="AlphaFoldDB" id="A0A858C1R3"/>
<sequence length="146" mass="16676">MRLKKNGIKAAKDLGFQKTNFTSQGQPVSKWHKATFDTIENSVEYHLARHGNRRTLEQYTNDAMYFFKKNKKLGAEVTLKNETKGIKIQTGTGKNKVGGYWTHDEKLNSILESIKEQSESVKTIVKYKKSLDELVKIIKIIEGLSV</sequence>
<dbReference type="KEGG" id="abut:Ami103574_15195"/>